<dbReference type="OrthoDB" id="1729438at2759"/>
<dbReference type="Proteomes" id="UP000321947">
    <property type="component" value="Unassembled WGS sequence"/>
</dbReference>
<evidence type="ECO:0000313" key="4">
    <source>
        <dbReference type="Proteomes" id="UP000321393"/>
    </source>
</evidence>
<evidence type="ECO:0000256" key="1">
    <source>
        <dbReference type="SAM" id="MobiDB-lite"/>
    </source>
</evidence>
<organism evidence="2 4">
    <name type="scientific">Cucumis melo var. makuwa</name>
    <name type="common">Oriental melon</name>
    <dbReference type="NCBI Taxonomy" id="1194695"/>
    <lineage>
        <taxon>Eukaryota</taxon>
        <taxon>Viridiplantae</taxon>
        <taxon>Streptophyta</taxon>
        <taxon>Embryophyta</taxon>
        <taxon>Tracheophyta</taxon>
        <taxon>Spermatophyta</taxon>
        <taxon>Magnoliopsida</taxon>
        <taxon>eudicotyledons</taxon>
        <taxon>Gunneridae</taxon>
        <taxon>Pentapetalae</taxon>
        <taxon>rosids</taxon>
        <taxon>fabids</taxon>
        <taxon>Cucurbitales</taxon>
        <taxon>Cucurbitaceae</taxon>
        <taxon>Benincaseae</taxon>
        <taxon>Cucumis</taxon>
    </lineage>
</organism>
<dbReference type="EMBL" id="SSTD01003373">
    <property type="protein sequence ID" value="TYK26523.1"/>
    <property type="molecule type" value="Genomic_DNA"/>
</dbReference>
<evidence type="ECO:0000313" key="5">
    <source>
        <dbReference type="Proteomes" id="UP000321947"/>
    </source>
</evidence>
<dbReference type="Proteomes" id="UP000321393">
    <property type="component" value="Unassembled WGS sequence"/>
</dbReference>
<dbReference type="PANTHER" id="PTHR33437">
    <property type="entry name" value="OS06G0361200 PROTEIN"/>
    <property type="match status" value="1"/>
</dbReference>
<dbReference type="EMBL" id="SSTE01000542">
    <property type="protein sequence ID" value="KAA0067382.1"/>
    <property type="molecule type" value="Genomic_DNA"/>
</dbReference>
<protein>
    <submittedName>
        <fullName evidence="2">Ty3-gypsy retrotransposon protein</fullName>
    </submittedName>
</protein>
<proteinExistence type="predicted"/>
<feature type="compositionally biased region" description="Polar residues" evidence="1">
    <location>
        <begin position="1"/>
        <end position="10"/>
    </location>
</feature>
<dbReference type="PANTHER" id="PTHR33437:SF2">
    <property type="entry name" value="OS06G0361200 PROTEIN"/>
    <property type="match status" value="1"/>
</dbReference>
<gene>
    <name evidence="3" type="ORF">E5676_scaffold313G001050</name>
    <name evidence="2" type="ORF">E6C27_scaffold40G00280</name>
</gene>
<name>A0A5A7VG94_CUCMM</name>
<comment type="caution">
    <text evidence="2">The sequence shown here is derived from an EMBL/GenBank/DDBJ whole genome shotgun (WGS) entry which is preliminary data.</text>
</comment>
<accession>A0A5A7VG94</accession>
<sequence length="257" mass="29848">MTSKGNTSKALSDISKRPKTRSRSWETQSYEMPPFEVAKNIWEQLSKLPKDTTEDRMTKLEKKIHMLIKTIEEKDYEIASLKNHIESRNVAKSSHTHTVKNVDKGKAIIKKAPKFQQFDGKRNPKQHGSHFIETCETTGTRGDLLVKQFVRTLKGNAFNCMMELTNTRQRKGEPVIDYINRWRALSLDYMLELLVENQLIQLPKCKQLKQAGKVDDPNNCKYHRIISHPVEKCFVLKELILKLAREKKIELDIDEVA</sequence>
<dbReference type="AlphaFoldDB" id="A0A5A7VG94"/>
<evidence type="ECO:0000313" key="2">
    <source>
        <dbReference type="EMBL" id="KAA0067382.1"/>
    </source>
</evidence>
<feature type="region of interest" description="Disordered" evidence="1">
    <location>
        <begin position="1"/>
        <end position="28"/>
    </location>
</feature>
<evidence type="ECO:0000313" key="3">
    <source>
        <dbReference type="EMBL" id="TYK26523.1"/>
    </source>
</evidence>
<reference evidence="4 5" key="1">
    <citation type="submission" date="2019-08" db="EMBL/GenBank/DDBJ databases">
        <title>Draft genome sequences of two oriental melons (Cucumis melo L. var makuwa).</title>
        <authorList>
            <person name="Kwon S.-Y."/>
        </authorList>
    </citation>
    <scope>NUCLEOTIDE SEQUENCE [LARGE SCALE GENOMIC DNA]</scope>
    <source>
        <strain evidence="5">cv. Chang Bougi</strain>
        <strain evidence="4">cv. SW 3</strain>
        <tissue evidence="2">Leaf</tissue>
    </source>
</reference>